<dbReference type="InterPro" id="IPR019984">
    <property type="entry name" value="Ribosomal_uS17_bact/chlr"/>
</dbReference>
<accession>A0A383ADN8</accession>
<evidence type="ECO:0000256" key="1">
    <source>
        <dbReference type="ARBA" id="ARBA00010254"/>
    </source>
</evidence>
<dbReference type="SUPFAM" id="SSF50249">
    <property type="entry name" value="Nucleic acid-binding proteins"/>
    <property type="match status" value="1"/>
</dbReference>
<comment type="similarity">
    <text evidence="1">Belongs to the universal ribosomal protein uS17 family.</text>
</comment>
<dbReference type="PANTHER" id="PTHR10744:SF1">
    <property type="entry name" value="SMALL RIBOSOMAL SUBUNIT PROTEIN US17M"/>
    <property type="match status" value="1"/>
</dbReference>
<keyword evidence="3" id="KW-0694">RNA-binding</keyword>
<evidence type="ECO:0000256" key="2">
    <source>
        <dbReference type="ARBA" id="ARBA00022730"/>
    </source>
</evidence>
<dbReference type="GO" id="GO:0003735">
    <property type="term" value="F:structural constituent of ribosome"/>
    <property type="evidence" value="ECO:0007669"/>
    <property type="project" value="InterPro"/>
</dbReference>
<protein>
    <recommendedName>
        <fullName evidence="7">30S ribosomal protein S17</fullName>
    </recommendedName>
</protein>
<dbReference type="Pfam" id="PF00366">
    <property type="entry name" value="Ribosomal_S17"/>
    <property type="match status" value="1"/>
</dbReference>
<dbReference type="CDD" id="cd00364">
    <property type="entry name" value="Ribosomal_uS17"/>
    <property type="match status" value="1"/>
</dbReference>
<dbReference type="NCBIfam" id="NF004123">
    <property type="entry name" value="PRK05610.1"/>
    <property type="match status" value="1"/>
</dbReference>
<evidence type="ECO:0000256" key="4">
    <source>
        <dbReference type="ARBA" id="ARBA00022980"/>
    </source>
</evidence>
<evidence type="ECO:0000313" key="6">
    <source>
        <dbReference type="EMBL" id="SVE05295.1"/>
    </source>
</evidence>
<dbReference type="EMBL" id="UINC01190916">
    <property type="protein sequence ID" value="SVE05295.1"/>
    <property type="molecule type" value="Genomic_DNA"/>
</dbReference>
<evidence type="ECO:0000256" key="3">
    <source>
        <dbReference type="ARBA" id="ARBA00022884"/>
    </source>
</evidence>
<dbReference type="GO" id="GO:0022627">
    <property type="term" value="C:cytosolic small ribosomal subunit"/>
    <property type="evidence" value="ECO:0007669"/>
    <property type="project" value="TreeGrafter"/>
</dbReference>
<keyword evidence="2" id="KW-0699">rRNA-binding</keyword>
<dbReference type="InterPro" id="IPR019979">
    <property type="entry name" value="Ribosomal_uS17_CS"/>
</dbReference>
<dbReference type="Gene3D" id="2.40.50.140">
    <property type="entry name" value="Nucleic acid-binding proteins"/>
    <property type="match status" value="1"/>
</dbReference>
<organism evidence="6">
    <name type="scientific">marine metagenome</name>
    <dbReference type="NCBI Taxonomy" id="408172"/>
    <lineage>
        <taxon>unclassified sequences</taxon>
        <taxon>metagenomes</taxon>
        <taxon>ecological metagenomes</taxon>
    </lineage>
</organism>
<dbReference type="AlphaFoldDB" id="A0A383ADN8"/>
<dbReference type="HAMAP" id="MF_01345_B">
    <property type="entry name" value="Ribosomal_uS17_B"/>
    <property type="match status" value="1"/>
</dbReference>
<proteinExistence type="inferred from homology"/>
<dbReference type="GO" id="GO:0006412">
    <property type="term" value="P:translation"/>
    <property type="evidence" value="ECO:0007669"/>
    <property type="project" value="InterPro"/>
</dbReference>
<keyword evidence="4" id="KW-0689">Ribosomal protein</keyword>
<dbReference type="GO" id="GO:0019843">
    <property type="term" value="F:rRNA binding"/>
    <property type="evidence" value="ECO:0007669"/>
    <property type="project" value="UniProtKB-KW"/>
</dbReference>
<dbReference type="InterPro" id="IPR000266">
    <property type="entry name" value="Ribosomal_uS17"/>
</dbReference>
<sequence length="86" mass="10111">MPDIKRRQLIGRVLESKMAKTAIVQVDTRAPHPIYRKYVTTSKKYYVHDSKSECQVGDLVSILECRPISKLKRWRLKQIEEKAIQI</sequence>
<evidence type="ECO:0008006" key="7">
    <source>
        <dbReference type="Google" id="ProtNLM"/>
    </source>
</evidence>
<reference evidence="6" key="1">
    <citation type="submission" date="2018-05" db="EMBL/GenBank/DDBJ databases">
        <authorList>
            <person name="Lanie J.A."/>
            <person name="Ng W.-L."/>
            <person name="Kazmierczak K.M."/>
            <person name="Andrzejewski T.M."/>
            <person name="Davidsen T.M."/>
            <person name="Wayne K.J."/>
            <person name="Tettelin H."/>
            <person name="Glass J.I."/>
            <person name="Rusch D."/>
            <person name="Podicherti R."/>
            <person name="Tsui H.-C.T."/>
            <person name="Winkler M.E."/>
        </authorList>
    </citation>
    <scope>NUCLEOTIDE SEQUENCE</scope>
</reference>
<evidence type="ECO:0000256" key="5">
    <source>
        <dbReference type="ARBA" id="ARBA00023274"/>
    </source>
</evidence>
<dbReference type="PROSITE" id="PS00056">
    <property type="entry name" value="RIBOSOMAL_S17"/>
    <property type="match status" value="1"/>
</dbReference>
<dbReference type="NCBIfam" id="TIGR03635">
    <property type="entry name" value="uS17_bact"/>
    <property type="match status" value="1"/>
</dbReference>
<name>A0A383ADN8_9ZZZZ</name>
<dbReference type="InterPro" id="IPR012340">
    <property type="entry name" value="NA-bd_OB-fold"/>
</dbReference>
<keyword evidence="5" id="KW-0687">Ribonucleoprotein</keyword>
<gene>
    <name evidence="6" type="ORF">METZ01_LOCUS458149</name>
</gene>
<dbReference type="PRINTS" id="PR00973">
    <property type="entry name" value="RIBOSOMALS17"/>
</dbReference>
<dbReference type="PANTHER" id="PTHR10744">
    <property type="entry name" value="40S RIBOSOMAL PROTEIN S11 FAMILY MEMBER"/>
    <property type="match status" value="1"/>
</dbReference>